<dbReference type="InterPro" id="IPR008979">
    <property type="entry name" value="Galactose-bd-like_sf"/>
</dbReference>
<evidence type="ECO:0000313" key="4">
    <source>
        <dbReference type="EMBL" id="KAK3003256.1"/>
    </source>
</evidence>
<gene>
    <name evidence="4" type="ORF">RJ639_018447</name>
    <name evidence="3" type="ORF">RJ639_025138</name>
</gene>
<dbReference type="SUPFAM" id="SSF49785">
    <property type="entry name" value="Galactose-binding domain-like"/>
    <property type="match status" value="1"/>
</dbReference>
<dbReference type="Gene3D" id="2.60.120.260">
    <property type="entry name" value="Galactose-binding domain-like"/>
    <property type="match status" value="1"/>
</dbReference>
<feature type="domain" description="CBM-cenC" evidence="2">
    <location>
        <begin position="64"/>
        <end position="187"/>
    </location>
</feature>
<dbReference type="Proteomes" id="UP001188597">
    <property type="component" value="Unassembled WGS sequence"/>
</dbReference>
<comment type="caution">
    <text evidence="4">The sequence shown here is derived from an EMBL/GenBank/DDBJ whole genome shotgun (WGS) entry which is preliminary data.</text>
</comment>
<protein>
    <recommendedName>
        <fullName evidence="2">CBM-cenC domain-containing protein</fullName>
    </recommendedName>
</protein>
<dbReference type="EMBL" id="JAVXUP010002445">
    <property type="protein sequence ID" value="KAK3003256.1"/>
    <property type="molecule type" value="Genomic_DNA"/>
</dbReference>
<dbReference type="InterPro" id="IPR003305">
    <property type="entry name" value="CenC_carb-bd"/>
</dbReference>
<dbReference type="Pfam" id="PF02018">
    <property type="entry name" value="CBM_4_9"/>
    <property type="match status" value="1"/>
</dbReference>
<keyword evidence="1" id="KW-0378">Hydrolase</keyword>
<name>A0AA89AJ93_9ASTE</name>
<evidence type="ECO:0000313" key="3">
    <source>
        <dbReference type="EMBL" id="KAK2996221.1"/>
    </source>
</evidence>
<dbReference type="GO" id="GO:0016798">
    <property type="term" value="F:hydrolase activity, acting on glycosyl bonds"/>
    <property type="evidence" value="ECO:0007669"/>
    <property type="project" value="InterPro"/>
</dbReference>
<keyword evidence="5" id="KW-1185">Reference proteome</keyword>
<evidence type="ECO:0000256" key="1">
    <source>
        <dbReference type="ARBA" id="ARBA00022801"/>
    </source>
</evidence>
<dbReference type="AlphaFoldDB" id="A0AA89AJ93"/>
<proteinExistence type="predicted"/>
<organism evidence="4 5">
    <name type="scientific">Escallonia herrerae</name>
    <dbReference type="NCBI Taxonomy" id="1293975"/>
    <lineage>
        <taxon>Eukaryota</taxon>
        <taxon>Viridiplantae</taxon>
        <taxon>Streptophyta</taxon>
        <taxon>Embryophyta</taxon>
        <taxon>Tracheophyta</taxon>
        <taxon>Spermatophyta</taxon>
        <taxon>Magnoliopsida</taxon>
        <taxon>eudicotyledons</taxon>
        <taxon>Gunneridae</taxon>
        <taxon>Pentapetalae</taxon>
        <taxon>asterids</taxon>
        <taxon>campanulids</taxon>
        <taxon>Escalloniales</taxon>
        <taxon>Escalloniaceae</taxon>
        <taxon>Escallonia</taxon>
    </lineage>
</organism>
<evidence type="ECO:0000259" key="2">
    <source>
        <dbReference type="Pfam" id="PF02018"/>
    </source>
</evidence>
<accession>A0AA89AJ93</accession>
<sequence>MQSRTLIGGQQWEEMQGFTFCLPRKDGRLFFYFEGPPPQVDLLIASVALKEPKVERSTSGEDINIIQNPKFIDGGKQWARNMCRAEFNSSLGYAKTTNRVERSSGIEQDIGARLRAELVYELNVEVRVSGDNETDVYATLRIRRRNESRCKVIIARAPATNEEWVKLQGKFFLPYAPLTAVIRLEGSPPGTDIFVTGLRVCGHQAPSDLDPQVYKDKITHAARVDSLQWSKLFETLYITGSLVGLGAGASSIVQNVQNIRLGRGG</sequence>
<reference evidence="4" key="1">
    <citation type="submission" date="2022-12" db="EMBL/GenBank/DDBJ databases">
        <title>Draft genome assemblies for two species of Escallonia (Escalloniales).</title>
        <authorList>
            <person name="Chanderbali A."/>
            <person name="Dervinis C."/>
            <person name="Anghel I."/>
            <person name="Soltis D."/>
            <person name="Soltis P."/>
            <person name="Zapata F."/>
        </authorList>
    </citation>
    <scope>NUCLEOTIDE SEQUENCE</scope>
    <source>
        <strain evidence="4">UCBG64.0493</strain>
        <tissue evidence="4">Leaf</tissue>
    </source>
</reference>
<dbReference type="EMBL" id="JAVXUP010005377">
    <property type="protein sequence ID" value="KAK2996221.1"/>
    <property type="molecule type" value="Genomic_DNA"/>
</dbReference>
<evidence type="ECO:0000313" key="5">
    <source>
        <dbReference type="Proteomes" id="UP001188597"/>
    </source>
</evidence>